<dbReference type="InterPro" id="IPR005368">
    <property type="entry name" value="UPF0175"/>
</dbReference>
<accession>A0A6B1DQ77</accession>
<comment type="caution">
    <text evidence="1">The sequence shown here is derived from an EMBL/GenBank/DDBJ whole genome shotgun (WGS) entry which is preliminary data.</text>
</comment>
<sequence>MNKGQMVGARLPLGLVRDLELIEEVEQADRSSTVRRLLAKAVHDWKLEYYARQYGDGKLTMARAARDAGVSLWEMMEYARAKKVTAQYDLEDLRQDLGTISERAARAQM</sequence>
<dbReference type="AlphaFoldDB" id="A0A6B1DQ77"/>
<name>A0A6B1DQ77_9CHLR</name>
<evidence type="ECO:0000313" key="1">
    <source>
        <dbReference type="EMBL" id="MYD89301.1"/>
    </source>
</evidence>
<reference evidence="1" key="1">
    <citation type="submission" date="2019-09" db="EMBL/GenBank/DDBJ databases">
        <title>Characterisation of the sponge microbiome using genome-centric metagenomics.</title>
        <authorList>
            <person name="Engelberts J.P."/>
            <person name="Robbins S.J."/>
            <person name="De Goeij J.M."/>
            <person name="Aranda M."/>
            <person name="Bell S.C."/>
            <person name="Webster N.S."/>
        </authorList>
    </citation>
    <scope>NUCLEOTIDE SEQUENCE</scope>
    <source>
        <strain evidence="1">SB0662_bin_9</strain>
    </source>
</reference>
<protein>
    <submittedName>
        <fullName evidence="1">Uncharacterized protein</fullName>
    </submittedName>
</protein>
<proteinExistence type="predicted"/>
<dbReference type="Pfam" id="PF03683">
    <property type="entry name" value="UPF0175"/>
    <property type="match status" value="1"/>
</dbReference>
<dbReference type="EMBL" id="VXPY01000015">
    <property type="protein sequence ID" value="MYD89301.1"/>
    <property type="molecule type" value="Genomic_DNA"/>
</dbReference>
<gene>
    <name evidence="1" type="ORF">F4Y08_03025</name>
</gene>
<organism evidence="1">
    <name type="scientific">Caldilineaceae bacterium SB0662_bin_9</name>
    <dbReference type="NCBI Taxonomy" id="2605258"/>
    <lineage>
        <taxon>Bacteria</taxon>
        <taxon>Bacillati</taxon>
        <taxon>Chloroflexota</taxon>
        <taxon>Caldilineae</taxon>
        <taxon>Caldilineales</taxon>
        <taxon>Caldilineaceae</taxon>
    </lineage>
</organism>